<dbReference type="EMBL" id="CP003057">
    <property type="protein sequence ID" value="AEQ95427.1"/>
    <property type="molecule type" value="Genomic_DNA"/>
</dbReference>
<organism evidence="1 2">
    <name type="scientific">Xanthomonas oryzae pv. oryzicola (strain BLS256)</name>
    <dbReference type="NCBI Taxonomy" id="383407"/>
    <lineage>
        <taxon>Bacteria</taxon>
        <taxon>Pseudomonadati</taxon>
        <taxon>Pseudomonadota</taxon>
        <taxon>Gammaproteobacteria</taxon>
        <taxon>Lysobacterales</taxon>
        <taxon>Lysobacteraceae</taxon>
        <taxon>Xanthomonas</taxon>
    </lineage>
</organism>
<dbReference type="AlphaFoldDB" id="G7TGN3"/>
<evidence type="ECO:0000313" key="1">
    <source>
        <dbReference type="EMBL" id="AEQ95427.1"/>
    </source>
</evidence>
<sequence>MSETWCAFRHRSRVFGQCRAFLIAQRNNGVPSSYREVMYASCGNDDGSAQG</sequence>
<evidence type="ECO:0000313" key="2">
    <source>
        <dbReference type="Proteomes" id="UP000008851"/>
    </source>
</evidence>
<dbReference type="HOGENOM" id="CLU_3105369_0_0_6"/>
<name>G7TGN3_XANOB</name>
<dbReference type="KEGG" id="xor:XOC_1239"/>
<protein>
    <submittedName>
        <fullName evidence="1">Uncharacterized protein</fullName>
    </submittedName>
</protein>
<gene>
    <name evidence="1" type="ORF">XOC_1239</name>
</gene>
<reference evidence="1 2" key="1">
    <citation type="journal article" date="2011" name="J. Bacteriol.">
        <title>Two new complete genome sequences offer insight into host and tissue specificity of plant pathogenic Xanthomonas spp.</title>
        <authorList>
            <person name="Bogdanove A.J."/>
            <person name="Koebnik R."/>
            <person name="Lu H."/>
            <person name="Furutani A."/>
            <person name="Angiuoli S.V."/>
            <person name="Patil P.B."/>
            <person name="Van Sluys M.A."/>
            <person name="Ryan R.P."/>
            <person name="Meyer D.F."/>
            <person name="Han S.W."/>
            <person name="Aparna G."/>
            <person name="Rajaram M."/>
            <person name="Delcher A.L."/>
            <person name="Phillippy A.M."/>
            <person name="Puiu D."/>
            <person name="Schatz M.C."/>
            <person name="Shumway M."/>
            <person name="Sommer D.D."/>
            <person name="Trapnell C."/>
            <person name="Benahmed F."/>
            <person name="Dimitrov G."/>
            <person name="Madupu R."/>
            <person name="Radune D."/>
            <person name="Sullivan S."/>
            <person name="Jha G."/>
            <person name="Ishihara H."/>
            <person name="Lee S.W."/>
            <person name="Pandey A."/>
            <person name="Sharma V."/>
            <person name="Sriariyanun M."/>
            <person name="Szurek B."/>
            <person name="Vera-Cruz C.M."/>
            <person name="Dorman K.S."/>
            <person name="Ronald P.C."/>
            <person name="Verdier V."/>
            <person name="Dow J.M."/>
            <person name="Sonti R.V."/>
            <person name="Tsuge S."/>
            <person name="Brendel V.P."/>
            <person name="Rabinowicz P.D."/>
            <person name="Leach J.E."/>
            <person name="White F.F."/>
            <person name="Salzberg S.L."/>
        </authorList>
    </citation>
    <scope>NUCLEOTIDE SEQUENCE [LARGE SCALE GENOMIC DNA]</scope>
    <source>
        <strain evidence="1 2">BLS256</strain>
    </source>
</reference>
<proteinExistence type="predicted"/>
<dbReference type="Proteomes" id="UP000008851">
    <property type="component" value="Chromosome"/>
</dbReference>
<accession>G7TGN3</accession>